<evidence type="ECO:0000313" key="11">
    <source>
        <dbReference type="EMBL" id="RWS29256.1"/>
    </source>
</evidence>
<dbReference type="PROSITE" id="PS50893">
    <property type="entry name" value="ABC_TRANSPORTER_2"/>
    <property type="match status" value="1"/>
</dbReference>
<evidence type="ECO:0000256" key="9">
    <source>
        <dbReference type="SAM" id="Phobius"/>
    </source>
</evidence>
<dbReference type="OrthoDB" id="66620at2759"/>
<dbReference type="Pfam" id="PF00005">
    <property type="entry name" value="ABC_tran"/>
    <property type="match status" value="1"/>
</dbReference>
<keyword evidence="5" id="KW-0547">Nucleotide-binding</keyword>
<evidence type="ECO:0000313" key="12">
    <source>
        <dbReference type="Proteomes" id="UP000288716"/>
    </source>
</evidence>
<evidence type="ECO:0000256" key="8">
    <source>
        <dbReference type="ARBA" id="ARBA00023136"/>
    </source>
</evidence>
<dbReference type="Pfam" id="PF01061">
    <property type="entry name" value="ABC2_membrane"/>
    <property type="match status" value="1"/>
</dbReference>
<dbReference type="InterPro" id="IPR050352">
    <property type="entry name" value="ABCG_transporters"/>
</dbReference>
<name>A0A443SP07_9ACAR</name>
<evidence type="ECO:0000256" key="6">
    <source>
        <dbReference type="ARBA" id="ARBA00022840"/>
    </source>
</evidence>
<keyword evidence="7 9" id="KW-1133">Transmembrane helix</keyword>
<comment type="caution">
    <text evidence="11">The sequence shown here is derived from an EMBL/GenBank/DDBJ whole genome shotgun (WGS) entry which is preliminary data.</text>
</comment>
<protein>
    <submittedName>
        <fullName evidence="11">ABC transporter-like protein 12</fullName>
    </submittedName>
</protein>
<dbReference type="PANTHER" id="PTHR48041">
    <property type="entry name" value="ABC TRANSPORTER G FAMILY MEMBER 28"/>
    <property type="match status" value="1"/>
</dbReference>
<dbReference type="PANTHER" id="PTHR48041:SF78">
    <property type="entry name" value="ABC TRANSPORTER EXPRESSED IN TRACHEA, ISOFORM A"/>
    <property type="match status" value="1"/>
</dbReference>
<feature type="transmembrane region" description="Helical" evidence="9">
    <location>
        <begin position="558"/>
        <end position="579"/>
    </location>
</feature>
<feature type="transmembrane region" description="Helical" evidence="9">
    <location>
        <begin position="523"/>
        <end position="546"/>
    </location>
</feature>
<evidence type="ECO:0000259" key="10">
    <source>
        <dbReference type="PROSITE" id="PS50893"/>
    </source>
</evidence>
<dbReference type="Proteomes" id="UP000288716">
    <property type="component" value="Unassembled WGS sequence"/>
</dbReference>
<dbReference type="GO" id="GO:0140359">
    <property type="term" value="F:ABC-type transporter activity"/>
    <property type="evidence" value="ECO:0007669"/>
    <property type="project" value="InterPro"/>
</dbReference>
<evidence type="ECO:0000256" key="5">
    <source>
        <dbReference type="ARBA" id="ARBA00022741"/>
    </source>
</evidence>
<feature type="domain" description="ABC transporter" evidence="10">
    <location>
        <begin position="56"/>
        <end position="309"/>
    </location>
</feature>
<keyword evidence="6" id="KW-0067">ATP-binding</keyword>
<dbReference type="SUPFAM" id="SSF52540">
    <property type="entry name" value="P-loop containing nucleoside triphosphate hydrolases"/>
    <property type="match status" value="1"/>
</dbReference>
<dbReference type="PROSITE" id="PS00211">
    <property type="entry name" value="ABC_TRANSPORTER_1"/>
    <property type="match status" value="1"/>
</dbReference>
<dbReference type="GO" id="GO:0005886">
    <property type="term" value="C:plasma membrane"/>
    <property type="evidence" value="ECO:0007669"/>
    <property type="project" value="TreeGrafter"/>
</dbReference>
<dbReference type="InterPro" id="IPR003439">
    <property type="entry name" value="ABC_transporter-like_ATP-bd"/>
</dbReference>
<dbReference type="SMART" id="SM00382">
    <property type="entry name" value="AAA"/>
    <property type="match status" value="1"/>
</dbReference>
<comment type="similarity">
    <text evidence="2">Belongs to the ABC transporter superfamily. ABCG family. Eye pigment precursor importer (TC 3.A.1.204) subfamily.</text>
</comment>
<feature type="transmembrane region" description="Helical" evidence="9">
    <location>
        <begin position="489"/>
        <end position="511"/>
    </location>
</feature>
<gene>
    <name evidence="11" type="ORF">B4U80_10584</name>
</gene>
<evidence type="ECO:0000256" key="1">
    <source>
        <dbReference type="ARBA" id="ARBA00004141"/>
    </source>
</evidence>
<evidence type="ECO:0000256" key="7">
    <source>
        <dbReference type="ARBA" id="ARBA00022989"/>
    </source>
</evidence>
<keyword evidence="8 9" id="KW-0472">Membrane</keyword>
<keyword evidence="12" id="KW-1185">Reference proteome</keyword>
<evidence type="ECO:0000256" key="4">
    <source>
        <dbReference type="ARBA" id="ARBA00022692"/>
    </source>
</evidence>
<dbReference type="InterPro" id="IPR017871">
    <property type="entry name" value="ABC_transporter-like_CS"/>
</dbReference>
<comment type="subcellular location">
    <subcellularLocation>
        <location evidence="1">Membrane</location>
        <topology evidence="1">Multi-pass membrane protein</topology>
    </subcellularLocation>
</comment>
<dbReference type="InterPro" id="IPR013525">
    <property type="entry name" value="ABC2_TM"/>
</dbReference>
<evidence type="ECO:0000256" key="3">
    <source>
        <dbReference type="ARBA" id="ARBA00022448"/>
    </source>
</evidence>
<accession>A0A443SP07</accession>
<dbReference type="STRING" id="299467.A0A443SP07"/>
<evidence type="ECO:0000256" key="2">
    <source>
        <dbReference type="ARBA" id="ARBA00005814"/>
    </source>
</evidence>
<reference evidence="11 12" key="1">
    <citation type="journal article" date="2018" name="Gigascience">
        <title>Genomes of trombidid mites reveal novel predicted allergens and laterally-transferred genes associated with secondary metabolism.</title>
        <authorList>
            <person name="Dong X."/>
            <person name="Chaisiri K."/>
            <person name="Xia D."/>
            <person name="Armstrong S.D."/>
            <person name="Fang Y."/>
            <person name="Donnelly M.J."/>
            <person name="Kadowaki T."/>
            <person name="McGarry J.W."/>
            <person name="Darby A.C."/>
            <person name="Makepeace B.L."/>
        </authorList>
    </citation>
    <scope>NUCLEOTIDE SEQUENCE [LARGE SCALE GENOMIC DNA]</scope>
    <source>
        <strain evidence="11">UoL-UT</strain>
    </source>
</reference>
<keyword evidence="4 9" id="KW-0812">Transmembrane</keyword>
<proteinExistence type="inferred from homology"/>
<dbReference type="EMBL" id="NCKV01001000">
    <property type="protein sequence ID" value="RWS29256.1"/>
    <property type="molecule type" value="Genomic_DNA"/>
</dbReference>
<dbReference type="VEuPathDB" id="VectorBase:LDEU002784"/>
<dbReference type="GO" id="GO:0016887">
    <property type="term" value="F:ATP hydrolysis activity"/>
    <property type="evidence" value="ECO:0007669"/>
    <property type="project" value="InterPro"/>
</dbReference>
<feature type="transmembrane region" description="Helical" evidence="9">
    <location>
        <begin position="449"/>
        <end position="468"/>
    </location>
</feature>
<organism evidence="11 12">
    <name type="scientific">Leptotrombidium deliense</name>
    <dbReference type="NCBI Taxonomy" id="299467"/>
    <lineage>
        <taxon>Eukaryota</taxon>
        <taxon>Metazoa</taxon>
        <taxon>Ecdysozoa</taxon>
        <taxon>Arthropoda</taxon>
        <taxon>Chelicerata</taxon>
        <taxon>Arachnida</taxon>
        <taxon>Acari</taxon>
        <taxon>Acariformes</taxon>
        <taxon>Trombidiformes</taxon>
        <taxon>Prostigmata</taxon>
        <taxon>Anystina</taxon>
        <taxon>Parasitengona</taxon>
        <taxon>Trombiculoidea</taxon>
        <taxon>Trombiculidae</taxon>
        <taxon>Leptotrombidium</taxon>
    </lineage>
</organism>
<feature type="transmembrane region" description="Helical" evidence="9">
    <location>
        <begin position="591"/>
        <end position="609"/>
    </location>
</feature>
<dbReference type="InterPro" id="IPR027417">
    <property type="entry name" value="P-loop_NTPase"/>
</dbReference>
<dbReference type="InterPro" id="IPR003593">
    <property type="entry name" value="AAA+_ATPase"/>
</dbReference>
<keyword evidence="3" id="KW-0813">Transport</keyword>
<feature type="transmembrane region" description="Helical" evidence="9">
    <location>
        <begin position="703"/>
        <end position="722"/>
    </location>
</feature>
<dbReference type="AlphaFoldDB" id="A0A443SP07"/>
<dbReference type="GO" id="GO:0005524">
    <property type="term" value="F:ATP binding"/>
    <property type="evidence" value="ECO:0007669"/>
    <property type="project" value="UniProtKB-KW"/>
</dbReference>
<dbReference type="Gene3D" id="3.40.50.300">
    <property type="entry name" value="P-loop containing nucleotide triphosphate hydrolases"/>
    <property type="match status" value="1"/>
</dbReference>
<sequence>MNLSERENCVFENENKSLSSDQFCVDENEEMNDSFQLIWRHLKYTVYNSKVDRFVQRMQGFHNTPEWKEILHNISGNIRSGQLMAFMGPSGSGKSTLLECVVDKRVRGKGGDVIIAGDELKNITISFVAQKNNFSPQFTVRETILFAAKLQIATKVKQGTIEHLYDDDGHQIAVRAGSSQYCSIVTDRVIATLGLNECANNRIPSCSGGQLKRVAIAQELVAKPRILVLDEPTSGLDSTSCYQLIEVLQSLTQQKPGMAVLATIHQPSFKVLKLFHKVYVISLNGDCILEDKPENLVNILSDHNLQCPTNCNPADFVMQVAYEEHGTGIVEQLVSEHRKSYDDQFEMPTNSVKLLTLKSHKSFPTLKHIFILFQRYNLQTLRDSLIFLVRLGSTILVPFFLTSLFGTQIGVRGGCPPKFDSNFEPSQLKQIGSEIRAELETTFINCGNIFFATLFLMFNPVMVTLLTFPTEMIVFKAEKANSWYGVAAFYFGKLFSEIPQHFICLVLYWPLVHLLQNQIREWWRFRAIVAVLLFQLFISQTIGHIIGAICMYNIPASVFLGPSIVIVPLFLLCGLLIKVKSFSPFFLNLSYFNYLRFIVEAVFVALYGFDRCDQNGQSSLVAGREAFIVWFSAMLGIYKEDTTTTSLTSSFNVTISSGGEAPSERFVTELIDAIAGHFISDKKEVRSSVMNTFAFEDSFLERGLIASAIYLCIVRLIAYFVISFKVRVKD</sequence>